<sequence>MTQRKITYLPPKPASRGFTLMEFLVAGALGMIVLVAATSGYTAMRNMNQAANARAAVQQDVRRAAALLAQDARQAGAFGCFDTAKAVRGDVLEDSAPDHAQALTAAGQAGVQPVKVLGSAAALGISGFSSSGSVLVFQYGTPSGTLYAPGQDVAAGAALYSSCRYLFRPSENLPNAAAIRAALRLADTRADGEVSVMRYTPAAYAVGSLNGEQGLYRFGLDDNGRWGSPQLLVANAASWSLAYLYVENCPAGSNPSETFVYTATANPARTPALIRISLNGGNIASEAGGIGIVDVPAIEVGIKGGNACANRVW</sequence>
<dbReference type="Proteomes" id="UP000254651">
    <property type="component" value="Unassembled WGS sequence"/>
</dbReference>
<gene>
    <name evidence="2" type="ORF">NCTC10295_01522</name>
</gene>
<dbReference type="RefSeq" id="WP_066075777.1">
    <property type="nucleotide sequence ID" value="NZ_CP181246.1"/>
</dbReference>
<dbReference type="AlphaFoldDB" id="A0A378UJ90"/>
<evidence type="ECO:0000313" key="2">
    <source>
        <dbReference type="EMBL" id="STZ76739.1"/>
    </source>
</evidence>
<dbReference type="EMBL" id="UGQS01000002">
    <property type="protein sequence ID" value="STZ76739.1"/>
    <property type="molecule type" value="Genomic_DNA"/>
</dbReference>
<evidence type="ECO:0000256" key="1">
    <source>
        <dbReference type="SAM" id="Phobius"/>
    </source>
</evidence>
<keyword evidence="3" id="KW-1185">Reference proteome</keyword>
<name>A0A378UJ90_BERDE</name>
<reference evidence="2 3" key="1">
    <citation type="submission" date="2018-06" db="EMBL/GenBank/DDBJ databases">
        <authorList>
            <consortium name="Pathogen Informatics"/>
            <person name="Doyle S."/>
        </authorList>
    </citation>
    <scope>NUCLEOTIDE SEQUENCE [LARGE SCALE GENOMIC DNA]</scope>
    <source>
        <strain evidence="2 3">NCTC10295</strain>
    </source>
</reference>
<keyword evidence="1" id="KW-0812">Transmembrane</keyword>
<proteinExistence type="predicted"/>
<protein>
    <submittedName>
        <fullName evidence="2">Prepilin-type N-terminal cleavage/methylation domain-containing protein</fullName>
    </submittedName>
</protein>
<evidence type="ECO:0000313" key="3">
    <source>
        <dbReference type="Proteomes" id="UP000254651"/>
    </source>
</evidence>
<feature type="transmembrane region" description="Helical" evidence="1">
    <location>
        <begin position="20"/>
        <end position="44"/>
    </location>
</feature>
<keyword evidence="1" id="KW-1133">Transmembrane helix</keyword>
<keyword evidence="1" id="KW-0472">Membrane</keyword>
<organism evidence="2 3">
    <name type="scientific">Bergeriella denitrificans</name>
    <name type="common">Neisseria denitrificans</name>
    <dbReference type="NCBI Taxonomy" id="494"/>
    <lineage>
        <taxon>Bacteria</taxon>
        <taxon>Pseudomonadati</taxon>
        <taxon>Pseudomonadota</taxon>
        <taxon>Betaproteobacteria</taxon>
        <taxon>Neisseriales</taxon>
        <taxon>Neisseriaceae</taxon>
        <taxon>Bergeriella</taxon>
    </lineage>
</organism>
<accession>A0A378UJ90</accession>